<feature type="transmembrane region" description="Helical" evidence="5">
    <location>
        <begin position="12"/>
        <end position="30"/>
    </location>
</feature>
<organism evidence="6 7">
    <name type="scientific">Spirosoma foliorum</name>
    <dbReference type="NCBI Taxonomy" id="2710596"/>
    <lineage>
        <taxon>Bacteria</taxon>
        <taxon>Pseudomonadati</taxon>
        <taxon>Bacteroidota</taxon>
        <taxon>Cytophagia</taxon>
        <taxon>Cytophagales</taxon>
        <taxon>Cytophagaceae</taxon>
        <taxon>Spirosoma</taxon>
    </lineage>
</organism>
<gene>
    <name evidence="6" type="ORF">H3H32_25330</name>
</gene>
<feature type="transmembrane region" description="Helical" evidence="5">
    <location>
        <begin position="223"/>
        <end position="239"/>
    </location>
</feature>
<feature type="transmembrane region" description="Helical" evidence="5">
    <location>
        <begin position="303"/>
        <end position="322"/>
    </location>
</feature>
<name>A0A7G5GQX4_9BACT</name>
<dbReference type="GO" id="GO:0005886">
    <property type="term" value="C:plasma membrane"/>
    <property type="evidence" value="ECO:0007669"/>
    <property type="project" value="UniProtKB-SubCell"/>
</dbReference>
<evidence type="ECO:0000313" key="7">
    <source>
        <dbReference type="Proteomes" id="UP000515369"/>
    </source>
</evidence>
<dbReference type="InterPro" id="IPR002781">
    <property type="entry name" value="TM_pro_TauE-like"/>
</dbReference>
<feature type="transmembrane region" description="Helical" evidence="5">
    <location>
        <begin position="278"/>
        <end position="297"/>
    </location>
</feature>
<keyword evidence="2 5" id="KW-0812">Transmembrane</keyword>
<sequence>MTTSARPARRIPILYILFLISVLSGWIYYISSLPDISFLARRWAASLTMVFGSFIAGSSPEGSAAISYPIFTLLLKIPPPVARNFSFAIQSIGMTSASLLILGLRVRVDWNYIRYVTLGGVFGLIFGTYYVVPLVSPVMAKLFFVSLWLSFGITLWRENRRPQREVHDSITPFLPVDKRRLALFGIVGGVISSIFGTGINIFTFCLVTIYYRLNEKVATPSSVIIMTIETLLGFFLHAQVLHDFSQESFELWLACVPIVVFFAPLGAFVITKLPRESIARLLYVILFVQFIGAMVVIKPSLPQLLLCACTLGGGLGLFALLARSQRTGTAAS</sequence>
<dbReference type="KEGG" id="sfol:H3H32_25330"/>
<keyword evidence="5" id="KW-1003">Cell membrane</keyword>
<dbReference type="EMBL" id="CP059732">
    <property type="protein sequence ID" value="QMW01266.1"/>
    <property type="molecule type" value="Genomic_DNA"/>
</dbReference>
<feature type="transmembrane region" description="Helical" evidence="5">
    <location>
        <begin position="251"/>
        <end position="271"/>
    </location>
</feature>
<comment type="similarity">
    <text evidence="5">Belongs to the 4-toluene sulfonate uptake permease (TSUP) (TC 2.A.102) family.</text>
</comment>
<evidence type="ECO:0000256" key="4">
    <source>
        <dbReference type="ARBA" id="ARBA00023136"/>
    </source>
</evidence>
<evidence type="ECO:0000256" key="5">
    <source>
        <dbReference type="RuleBase" id="RU363041"/>
    </source>
</evidence>
<keyword evidence="3 5" id="KW-1133">Transmembrane helix</keyword>
<dbReference type="PANTHER" id="PTHR31154">
    <property type="entry name" value="MEMBRANE TRANSPORTER PROTEIN"/>
    <property type="match status" value="1"/>
</dbReference>
<evidence type="ECO:0000313" key="6">
    <source>
        <dbReference type="EMBL" id="QMW01266.1"/>
    </source>
</evidence>
<dbReference type="Proteomes" id="UP000515369">
    <property type="component" value="Chromosome"/>
</dbReference>
<dbReference type="RefSeq" id="WP_182458549.1">
    <property type="nucleotide sequence ID" value="NZ_CP059732.1"/>
</dbReference>
<feature type="transmembrane region" description="Helical" evidence="5">
    <location>
        <begin position="112"/>
        <end position="131"/>
    </location>
</feature>
<feature type="transmembrane region" description="Helical" evidence="5">
    <location>
        <begin position="181"/>
        <end position="211"/>
    </location>
</feature>
<feature type="transmembrane region" description="Helical" evidence="5">
    <location>
        <begin position="87"/>
        <end position="106"/>
    </location>
</feature>
<proteinExistence type="inferred from homology"/>
<evidence type="ECO:0000256" key="2">
    <source>
        <dbReference type="ARBA" id="ARBA00022692"/>
    </source>
</evidence>
<evidence type="ECO:0000256" key="3">
    <source>
        <dbReference type="ARBA" id="ARBA00022989"/>
    </source>
</evidence>
<keyword evidence="4 5" id="KW-0472">Membrane</keyword>
<evidence type="ECO:0000256" key="1">
    <source>
        <dbReference type="ARBA" id="ARBA00004141"/>
    </source>
</evidence>
<dbReference type="PANTHER" id="PTHR31154:SF4">
    <property type="entry name" value="MEMBRANE TRANSPORTER PROTEIN"/>
    <property type="match status" value="1"/>
</dbReference>
<protein>
    <recommendedName>
        <fullName evidence="5">Probable membrane transporter protein</fullName>
    </recommendedName>
</protein>
<reference evidence="6 7" key="1">
    <citation type="submission" date="2020-07" db="EMBL/GenBank/DDBJ databases">
        <title>Spirosoma foliorum sp. nov., isolated from the leaves on the Nejang mountain Korea, Republic of.</title>
        <authorList>
            <person name="Ho H."/>
            <person name="Lee Y.-J."/>
            <person name="Nurcahyanto D.-A."/>
            <person name="Kim S.-G."/>
        </authorList>
    </citation>
    <scope>NUCLEOTIDE SEQUENCE [LARGE SCALE GENOMIC DNA]</scope>
    <source>
        <strain evidence="6 7">PL0136</strain>
    </source>
</reference>
<keyword evidence="7" id="KW-1185">Reference proteome</keyword>
<dbReference type="AlphaFoldDB" id="A0A7G5GQX4"/>
<accession>A0A7G5GQX4</accession>
<dbReference type="Pfam" id="PF01925">
    <property type="entry name" value="TauE"/>
    <property type="match status" value="1"/>
</dbReference>
<comment type="subcellular location">
    <subcellularLocation>
        <location evidence="5">Cell membrane</location>
        <topology evidence="5">Multi-pass membrane protein</topology>
    </subcellularLocation>
    <subcellularLocation>
        <location evidence="1">Membrane</location>
        <topology evidence="1">Multi-pass membrane protein</topology>
    </subcellularLocation>
</comment>